<accession>A0A9P7AJC8</accession>
<dbReference type="RefSeq" id="XP_041157614.1">
    <property type="nucleotide sequence ID" value="XM_041303523.1"/>
</dbReference>
<name>A0A9P7AJC8_9AGAM</name>
<keyword evidence="3" id="KW-1185">Reference proteome</keyword>
<keyword evidence="1" id="KW-0732">Signal</keyword>
<dbReference type="Proteomes" id="UP000719766">
    <property type="component" value="Unassembled WGS sequence"/>
</dbReference>
<feature type="chain" id="PRO_5040430740" description="Secreted protein" evidence="1">
    <location>
        <begin position="21"/>
        <end position="93"/>
    </location>
</feature>
<evidence type="ECO:0000313" key="2">
    <source>
        <dbReference type="EMBL" id="KAG1790660.1"/>
    </source>
</evidence>
<evidence type="ECO:0000256" key="1">
    <source>
        <dbReference type="SAM" id="SignalP"/>
    </source>
</evidence>
<evidence type="ECO:0000313" key="3">
    <source>
        <dbReference type="Proteomes" id="UP000719766"/>
    </source>
</evidence>
<evidence type="ECO:0008006" key="4">
    <source>
        <dbReference type="Google" id="ProtNLM"/>
    </source>
</evidence>
<dbReference type="EMBL" id="JABBWE010000048">
    <property type="protein sequence ID" value="KAG1790660.1"/>
    <property type="molecule type" value="Genomic_DNA"/>
</dbReference>
<organism evidence="2 3">
    <name type="scientific">Suillus plorans</name>
    <dbReference type="NCBI Taxonomy" id="116603"/>
    <lineage>
        <taxon>Eukaryota</taxon>
        <taxon>Fungi</taxon>
        <taxon>Dikarya</taxon>
        <taxon>Basidiomycota</taxon>
        <taxon>Agaricomycotina</taxon>
        <taxon>Agaricomycetes</taxon>
        <taxon>Agaricomycetidae</taxon>
        <taxon>Boletales</taxon>
        <taxon>Suillineae</taxon>
        <taxon>Suillaceae</taxon>
        <taxon>Suillus</taxon>
    </lineage>
</organism>
<reference evidence="2" key="1">
    <citation type="journal article" date="2020" name="New Phytol.">
        <title>Comparative genomics reveals dynamic genome evolution in host specialist ectomycorrhizal fungi.</title>
        <authorList>
            <person name="Lofgren L.A."/>
            <person name="Nguyen N.H."/>
            <person name="Vilgalys R."/>
            <person name="Ruytinx J."/>
            <person name="Liao H.L."/>
            <person name="Branco S."/>
            <person name="Kuo A."/>
            <person name="LaButti K."/>
            <person name="Lipzen A."/>
            <person name="Andreopoulos W."/>
            <person name="Pangilinan J."/>
            <person name="Riley R."/>
            <person name="Hundley H."/>
            <person name="Na H."/>
            <person name="Barry K."/>
            <person name="Grigoriev I.V."/>
            <person name="Stajich J.E."/>
            <person name="Kennedy P.G."/>
        </authorList>
    </citation>
    <scope>NUCLEOTIDE SEQUENCE</scope>
    <source>
        <strain evidence="2">S12</strain>
    </source>
</reference>
<dbReference type="GeneID" id="64597287"/>
<comment type="caution">
    <text evidence="2">The sequence shown here is derived from an EMBL/GenBank/DDBJ whole genome shotgun (WGS) entry which is preliminary data.</text>
</comment>
<proteinExistence type="predicted"/>
<gene>
    <name evidence="2" type="ORF">HD556DRAFT_1389919</name>
</gene>
<sequence>MGGNLGVILLPFSALDPLTGKPRTPAICYHQRASILCTHYSLCSCDACGGIAVCKPNSCDDKQDVGTGGGKCARVVGDFISLVNTHTPRISFR</sequence>
<feature type="signal peptide" evidence="1">
    <location>
        <begin position="1"/>
        <end position="20"/>
    </location>
</feature>
<protein>
    <recommendedName>
        <fullName evidence="4">Secreted protein</fullName>
    </recommendedName>
</protein>
<dbReference type="AlphaFoldDB" id="A0A9P7AJC8"/>